<sequence length="74" mass="7844">PWPAAGGYIKPAEASLSPAPPHTPSLFLTSAAPKPLRELQRPSQVKADLSGGEASDEVRGRRRIGRDAVSERKG</sequence>
<organism evidence="2">
    <name type="scientific">Tetraselmis sp. GSL018</name>
    <dbReference type="NCBI Taxonomy" id="582737"/>
    <lineage>
        <taxon>Eukaryota</taxon>
        <taxon>Viridiplantae</taxon>
        <taxon>Chlorophyta</taxon>
        <taxon>core chlorophytes</taxon>
        <taxon>Chlorodendrophyceae</taxon>
        <taxon>Chlorodendrales</taxon>
        <taxon>Chlorodendraceae</taxon>
        <taxon>Tetraselmis</taxon>
    </lineage>
</organism>
<protein>
    <submittedName>
        <fullName evidence="2">Uncharacterized protein</fullName>
    </submittedName>
</protein>
<gene>
    <name evidence="2" type="ORF">TSPGSL018_23065</name>
</gene>
<dbReference type="AlphaFoldDB" id="A0A061RRC4"/>
<evidence type="ECO:0000256" key="1">
    <source>
        <dbReference type="SAM" id="MobiDB-lite"/>
    </source>
</evidence>
<feature type="non-terminal residue" evidence="2">
    <location>
        <position position="74"/>
    </location>
</feature>
<feature type="compositionally biased region" description="Basic and acidic residues" evidence="1">
    <location>
        <begin position="65"/>
        <end position="74"/>
    </location>
</feature>
<evidence type="ECO:0000313" key="2">
    <source>
        <dbReference type="EMBL" id="JAC75442.1"/>
    </source>
</evidence>
<name>A0A061RRC4_9CHLO</name>
<dbReference type="EMBL" id="GBEZ01010207">
    <property type="protein sequence ID" value="JAC75442.1"/>
    <property type="molecule type" value="Transcribed_RNA"/>
</dbReference>
<reference evidence="2" key="1">
    <citation type="submission" date="2014-05" db="EMBL/GenBank/DDBJ databases">
        <title>The transcriptome of the halophilic microalga Tetraselmis sp. GSL018 isolated from the Great Salt Lake, Utah.</title>
        <authorList>
            <person name="Jinkerson R.E."/>
            <person name="D'Adamo S."/>
            <person name="Posewitz M.C."/>
        </authorList>
    </citation>
    <scope>NUCLEOTIDE SEQUENCE</scope>
    <source>
        <strain evidence="2">GSL018</strain>
    </source>
</reference>
<feature type="non-terminal residue" evidence="2">
    <location>
        <position position="1"/>
    </location>
</feature>
<feature type="region of interest" description="Disordered" evidence="1">
    <location>
        <begin position="1"/>
        <end position="74"/>
    </location>
</feature>
<accession>A0A061RRC4</accession>
<proteinExistence type="predicted"/>